<dbReference type="InterPro" id="IPR014914">
    <property type="entry name" value="RES_dom"/>
</dbReference>
<sequence>MVGLKHPPRHRPTGEPVIDTLASGTRLFRVHGVAPSDSFSRRAQPLVLSGGRFDSHDGSYGYTYLGDSPDAAIAETVCRDLPLVGAPRLVPRKALEGRRLSTVDVTRDLAILVLHGPALTQVGTILALTTCEADGYGVTRTWARSLRAWFPEVAGFRYRCRHDEDRMAWVLFDDDSDADQVRARGAIRAMDDGIALTSAEGLEALVPVLHAHNATFE</sequence>
<evidence type="ECO:0000313" key="2">
    <source>
        <dbReference type="EMBL" id="CAB4998902.1"/>
    </source>
</evidence>
<dbReference type="AlphaFoldDB" id="A0A6J7P7V6"/>
<gene>
    <name evidence="2" type="ORF">UFOPK3992_00511</name>
</gene>
<reference evidence="2" key="1">
    <citation type="submission" date="2020-05" db="EMBL/GenBank/DDBJ databases">
        <authorList>
            <person name="Chiriac C."/>
            <person name="Salcher M."/>
            <person name="Ghai R."/>
            <person name="Kavagutti S V."/>
        </authorList>
    </citation>
    <scope>NUCLEOTIDE SEQUENCE</scope>
</reference>
<feature type="domain" description="RES" evidence="1">
    <location>
        <begin position="38"/>
        <end position="185"/>
    </location>
</feature>
<protein>
    <submittedName>
        <fullName evidence="2">Unannotated protein</fullName>
    </submittedName>
</protein>
<dbReference type="EMBL" id="CAFBOZ010000054">
    <property type="protein sequence ID" value="CAB4998902.1"/>
    <property type="molecule type" value="Genomic_DNA"/>
</dbReference>
<name>A0A6J7P7V6_9ZZZZ</name>
<evidence type="ECO:0000259" key="1">
    <source>
        <dbReference type="SMART" id="SM00953"/>
    </source>
</evidence>
<organism evidence="2">
    <name type="scientific">freshwater metagenome</name>
    <dbReference type="NCBI Taxonomy" id="449393"/>
    <lineage>
        <taxon>unclassified sequences</taxon>
        <taxon>metagenomes</taxon>
        <taxon>ecological metagenomes</taxon>
    </lineage>
</organism>
<dbReference type="SMART" id="SM00953">
    <property type="entry name" value="RES"/>
    <property type="match status" value="1"/>
</dbReference>
<proteinExistence type="predicted"/>
<dbReference type="Pfam" id="PF08808">
    <property type="entry name" value="RES"/>
    <property type="match status" value="1"/>
</dbReference>
<accession>A0A6J7P7V6</accession>